<evidence type="ECO:0000256" key="10">
    <source>
        <dbReference type="NCBIfam" id="TIGR00551"/>
    </source>
</evidence>
<reference evidence="15 16" key="1">
    <citation type="submission" date="2017-06" db="EMBL/GenBank/DDBJ databases">
        <title>Novel microbial phyla capable of carbon fixation and sulfur reduction in deep-sea sediments.</title>
        <authorList>
            <person name="Huang J."/>
            <person name="Baker B."/>
            <person name="Wang Y."/>
        </authorList>
    </citation>
    <scope>NUCLEOTIDE SEQUENCE [LARGE SCALE GENOMIC DNA]</scope>
    <source>
        <strain evidence="15">B3_LCP</strain>
    </source>
</reference>
<dbReference type="Gene3D" id="1.20.58.100">
    <property type="entry name" value="Fumarate reductase/succinate dehydrogenase flavoprotein-like, C-terminal domain"/>
    <property type="match status" value="1"/>
</dbReference>
<comment type="subcellular location">
    <subcellularLocation>
        <location evidence="12">Cytoplasm</location>
    </subcellularLocation>
</comment>
<dbReference type="PRINTS" id="PR00411">
    <property type="entry name" value="PNDRDTASEI"/>
</dbReference>
<evidence type="ECO:0000256" key="9">
    <source>
        <dbReference type="ARBA" id="ARBA00048305"/>
    </source>
</evidence>
<dbReference type="NCBIfam" id="TIGR00551">
    <property type="entry name" value="nadB"/>
    <property type="match status" value="1"/>
</dbReference>
<dbReference type="UniPathway" id="UPA00253">
    <property type="reaction ID" value="UER00326"/>
</dbReference>
<dbReference type="Proteomes" id="UP000319619">
    <property type="component" value="Unassembled WGS sequence"/>
</dbReference>
<name>A0A532UTX7_UNCL8</name>
<dbReference type="AlphaFoldDB" id="A0A532UTX7"/>
<comment type="similarity">
    <text evidence="3 12">Belongs to the FAD-dependent oxidoreductase 2 family. NadB subfamily.</text>
</comment>
<evidence type="ECO:0000256" key="12">
    <source>
        <dbReference type="RuleBase" id="RU362049"/>
    </source>
</evidence>
<dbReference type="FunFam" id="3.90.700.10:FF:000002">
    <property type="entry name" value="L-aspartate oxidase"/>
    <property type="match status" value="1"/>
</dbReference>
<evidence type="ECO:0000256" key="8">
    <source>
        <dbReference type="ARBA" id="ARBA00023002"/>
    </source>
</evidence>
<dbReference type="GO" id="GO:0008734">
    <property type="term" value="F:L-aspartate oxidase activity"/>
    <property type="evidence" value="ECO:0007669"/>
    <property type="project" value="UniProtKB-UniRule"/>
</dbReference>
<comment type="catalytic activity">
    <reaction evidence="9">
        <text>L-aspartate + O2 = iminosuccinate + H2O2</text>
        <dbReference type="Rhea" id="RHEA:25876"/>
        <dbReference type="ChEBI" id="CHEBI:15379"/>
        <dbReference type="ChEBI" id="CHEBI:16240"/>
        <dbReference type="ChEBI" id="CHEBI:29991"/>
        <dbReference type="ChEBI" id="CHEBI:77875"/>
        <dbReference type="EC" id="1.4.3.16"/>
    </reaction>
    <physiologicalReaction direction="left-to-right" evidence="9">
        <dbReference type="Rhea" id="RHEA:25877"/>
    </physiologicalReaction>
</comment>
<dbReference type="Pfam" id="PF00890">
    <property type="entry name" value="FAD_binding_2"/>
    <property type="match status" value="1"/>
</dbReference>
<dbReference type="PANTHER" id="PTHR42716">
    <property type="entry name" value="L-ASPARTATE OXIDASE"/>
    <property type="match status" value="1"/>
</dbReference>
<dbReference type="SUPFAM" id="SSF46977">
    <property type="entry name" value="Succinate dehydrogenase/fumarate reductase flavoprotein C-terminal domain"/>
    <property type="match status" value="1"/>
</dbReference>
<protein>
    <recommendedName>
        <fullName evidence="4 10">L-aspartate oxidase</fullName>
        <ecNumber evidence="4 10">1.4.3.16</ecNumber>
    </recommendedName>
</protein>
<dbReference type="InterPro" id="IPR037099">
    <property type="entry name" value="Fum_R/Succ_DH_flav-like_C_sf"/>
</dbReference>
<dbReference type="InterPro" id="IPR005288">
    <property type="entry name" value="NadB"/>
</dbReference>
<evidence type="ECO:0000256" key="1">
    <source>
        <dbReference type="ARBA" id="ARBA00001974"/>
    </source>
</evidence>
<organism evidence="15 16">
    <name type="scientific">candidate division LCP-89 bacterium B3_LCP</name>
    <dbReference type="NCBI Taxonomy" id="2012998"/>
    <lineage>
        <taxon>Bacteria</taxon>
        <taxon>Pseudomonadati</taxon>
        <taxon>Bacteria division LCP-89</taxon>
    </lineage>
</organism>
<dbReference type="SUPFAM" id="SSF51905">
    <property type="entry name" value="FAD/NAD(P)-binding domain"/>
    <property type="match status" value="1"/>
</dbReference>
<dbReference type="PRINTS" id="PR00368">
    <property type="entry name" value="FADPNR"/>
</dbReference>
<evidence type="ECO:0000313" key="15">
    <source>
        <dbReference type="EMBL" id="TKJ38398.1"/>
    </source>
</evidence>
<evidence type="ECO:0000256" key="3">
    <source>
        <dbReference type="ARBA" id="ARBA00008562"/>
    </source>
</evidence>
<feature type="domain" description="Fumarate reductase/succinate dehydrogenase flavoprotein-like C-terminal" evidence="14">
    <location>
        <begin position="439"/>
        <end position="532"/>
    </location>
</feature>
<dbReference type="InterPro" id="IPR003953">
    <property type="entry name" value="FAD-dep_OxRdtase_2_FAD-bd"/>
</dbReference>
<gene>
    <name evidence="15" type="ORF">CEE37_12830</name>
</gene>
<comment type="caution">
    <text evidence="15">The sequence shown here is derived from an EMBL/GenBank/DDBJ whole genome shotgun (WGS) entry which is preliminary data.</text>
</comment>
<comment type="function">
    <text evidence="12">Catalyzes the oxidation of L-aspartate to iminoaspartate.</text>
</comment>
<evidence type="ECO:0000256" key="5">
    <source>
        <dbReference type="ARBA" id="ARBA00022630"/>
    </source>
</evidence>
<evidence type="ECO:0000256" key="4">
    <source>
        <dbReference type="ARBA" id="ARBA00012173"/>
    </source>
</evidence>
<feature type="domain" description="FAD-dependent oxidoreductase 2 FAD-binding" evidence="13">
    <location>
        <begin position="6"/>
        <end position="390"/>
    </location>
</feature>
<comment type="cofactor">
    <cofactor evidence="1 12">
        <name>FAD</name>
        <dbReference type="ChEBI" id="CHEBI:57692"/>
    </cofactor>
</comment>
<dbReference type="PANTHER" id="PTHR42716:SF2">
    <property type="entry name" value="L-ASPARTATE OXIDASE, CHLOROPLASTIC"/>
    <property type="match status" value="1"/>
</dbReference>
<dbReference type="InterPro" id="IPR036188">
    <property type="entry name" value="FAD/NAD-bd_sf"/>
</dbReference>
<dbReference type="GO" id="GO:0034628">
    <property type="term" value="P:'de novo' NAD+ biosynthetic process from L-aspartate"/>
    <property type="evidence" value="ECO:0007669"/>
    <property type="project" value="TreeGrafter"/>
</dbReference>
<dbReference type="InterPro" id="IPR027477">
    <property type="entry name" value="Succ_DH/fumarate_Rdtase_cat_sf"/>
</dbReference>
<proteinExistence type="inferred from homology"/>
<evidence type="ECO:0000256" key="6">
    <source>
        <dbReference type="ARBA" id="ARBA00022642"/>
    </source>
</evidence>
<dbReference type="PIRSF" id="PIRSF000171">
    <property type="entry name" value="SDHA_APRA_LASPO"/>
    <property type="match status" value="1"/>
</dbReference>
<dbReference type="Gene3D" id="3.90.700.10">
    <property type="entry name" value="Succinate dehydrogenase/fumarate reductase flavoprotein, catalytic domain"/>
    <property type="match status" value="1"/>
</dbReference>
<keyword evidence="6 12" id="KW-0662">Pyridine nucleotide biosynthesis</keyword>
<dbReference type="SUPFAM" id="SSF56425">
    <property type="entry name" value="Succinate dehydrogenase/fumarate reductase flavoprotein, catalytic domain"/>
    <property type="match status" value="1"/>
</dbReference>
<evidence type="ECO:0000259" key="13">
    <source>
        <dbReference type="Pfam" id="PF00890"/>
    </source>
</evidence>
<accession>A0A532UTX7</accession>
<feature type="active site" description="Proton acceptor" evidence="11">
    <location>
        <position position="288"/>
    </location>
</feature>
<keyword evidence="8 12" id="KW-0560">Oxidoreductase</keyword>
<dbReference type="EMBL" id="NJBN01000010">
    <property type="protein sequence ID" value="TKJ38398.1"/>
    <property type="molecule type" value="Genomic_DNA"/>
</dbReference>
<dbReference type="Gene3D" id="3.50.50.60">
    <property type="entry name" value="FAD/NAD(P)-binding domain"/>
    <property type="match status" value="1"/>
</dbReference>
<evidence type="ECO:0000256" key="7">
    <source>
        <dbReference type="ARBA" id="ARBA00022827"/>
    </source>
</evidence>
<evidence type="ECO:0000256" key="11">
    <source>
        <dbReference type="PIRSR" id="PIRSR000171-1"/>
    </source>
</evidence>
<dbReference type="GO" id="GO:0005737">
    <property type="term" value="C:cytoplasm"/>
    <property type="evidence" value="ECO:0007669"/>
    <property type="project" value="UniProtKB-SubCell"/>
</dbReference>
<evidence type="ECO:0000256" key="2">
    <source>
        <dbReference type="ARBA" id="ARBA00004950"/>
    </source>
</evidence>
<comment type="pathway">
    <text evidence="2 12">Cofactor biosynthesis; NAD(+) biosynthesis; iminoaspartate from L-aspartate (oxidase route): step 1/1.</text>
</comment>
<keyword evidence="7 12" id="KW-0274">FAD</keyword>
<dbReference type="NCBIfam" id="NF006567">
    <property type="entry name" value="PRK09077.1"/>
    <property type="match status" value="1"/>
</dbReference>
<dbReference type="InterPro" id="IPR015939">
    <property type="entry name" value="Fum_Rdtase/Succ_DH_flav-like_C"/>
</dbReference>
<keyword evidence="5 12" id="KW-0285">Flavoprotein</keyword>
<dbReference type="Pfam" id="PF02910">
    <property type="entry name" value="Succ_DH_flav_C"/>
    <property type="match status" value="1"/>
</dbReference>
<dbReference type="EC" id="1.4.3.16" evidence="4 10"/>
<dbReference type="FunFam" id="1.20.58.100:FF:000002">
    <property type="entry name" value="L-aspartate oxidase"/>
    <property type="match status" value="1"/>
</dbReference>
<evidence type="ECO:0000259" key="14">
    <source>
        <dbReference type="Pfam" id="PF02910"/>
    </source>
</evidence>
<sequence>MRRDTDFLLIGSGIGGLTFALRVAEYGTVSIITKKSDQESSTNYAQGGIAAVVSPDDSLQSHIDDTLKSGAGLCREKVVKEVIYQGPECIRQLVDWGVRFTQAGERSSPVLALGREGGHSHERIVHASDRTGAEVERALLERIKSHPNINIYPHHLALELATPTITSAKKSERLQRCHGAYILDVESGEVHLVAAKITLLATGGCGHTYLHTTNPQIATGDGIAMAYRAGAVVANLEFMQFHPTSLYHPEAKSFLISEAVRGFGAVLMNRSGERFMQKYHPDGELAPRDVVARAIDREMKTSGEPYVLLDLTDIDSDKTRLRFPYIYKRCLEYHIDITSEPIPVVPAAHYMCGGVRTDLEGRTSIPGLFASGEVACTGLHGANRLASNSLLEALVLSRRAAAASVEEIKKVPSPPKSLPLWKRDGTPDDDGWVLISHDRTEIQRLMWDYVGIVRSNHRLVRARRRLKLIASEIEDFYKSAPVEEGIVELRNLALVAQLIIRSAALRKESRGLHYTTDYPERDDEKGKRDTVLRRSRISSIIR</sequence>
<evidence type="ECO:0000313" key="16">
    <source>
        <dbReference type="Proteomes" id="UP000319619"/>
    </source>
</evidence>